<evidence type="ECO:0000256" key="4">
    <source>
        <dbReference type="ARBA" id="ARBA00022481"/>
    </source>
</evidence>
<dbReference type="GO" id="GO:0015627">
    <property type="term" value="C:type II protein secretion system complex"/>
    <property type="evidence" value="ECO:0007669"/>
    <property type="project" value="InterPro"/>
</dbReference>
<dbReference type="NCBIfam" id="TIGR02532">
    <property type="entry name" value="IV_pilin_GFxxxE"/>
    <property type="match status" value="1"/>
</dbReference>
<dbReference type="RefSeq" id="WP_147705497.1">
    <property type="nucleotide sequence ID" value="NZ_VDUY01000007.1"/>
</dbReference>
<keyword evidence="8 11" id="KW-0472">Membrane</keyword>
<evidence type="ECO:0000256" key="11">
    <source>
        <dbReference type="SAM" id="Phobius"/>
    </source>
</evidence>
<dbReference type="Pfam" id="PF12019">
    <property type="entry name" value="GspH"/>
    <property type="match status" value="1"/>
</dbReference>
<dbReference type="InterPro" id="IPR012902">
    <property type="entry name" value="N_methyl_site"/>
</dbReference>
<dbReference type="OrthoDB" id="9133864at2"/>
<organism evidence="13 14">
    <name type="scientific">Zeimonas arvi</name>
    <dbReference type="NCBI Taxonomy" id="2498847"/>
    <lineage>
        <taxon>Bacteria</taxon>
        <taxon>Pseudomonadati</taxon>
        <taxon>Pseudomonadota</taxon>
        <taxon>Betaproteobacteria</taxon>
        <taxon>Burkholderiales</taxon>
        <taxon>Burkholderiaceae</taxon>
        <taxon>Zeimonas</taxon>
    </lineage>
</organism>
<dbReference type="Proteomes" id="UP000321548">
    <property type="component" value="Unassembled WGS sequence"/>
</dbReference>
<keyword evidence="6 11" id="KW-0812">Transmembrane</keyword>
<dbReference type="InterPro" id="IPR045584">
    <property type="entry name" value="Pilin-like"/>
</dbReference>
<feature type="transmembrane region" description="Helical" evidence="11">
    <location>
        <begin position="13"/>
        <end position="34"/>
    </location>
</feature>
<comment type="subcellular location">
    <subcellularLocation>
        <location evidence="1">Cell inner membrane</location>
        <topology evidence="1">Single-pass membrane protein</topology>
    </subcellularLocation>
</comment>
<keyword evidence="7 11" id="KW-1133">Transmembrane helix</keyword>
<evidence type="ECO:0000256" key="3">
    <source>
        <dbReference type="ARBA" id="ARBA00022475"/>
    </source>
</evidence>
<comment type="similarity">
    <text evidence="9">Belongs to the GSP H family.</text>
</comment>
<evidence type="ECO:0000256" key="7">
    <source>
        <dbReference type="ARBA" id="ARBA00022989"/>
    </source>
</evidence>
<gene>
    <name evidence="13" type="primary">gspH</name>
    <name evidence="13" type="ORF">FHP08_16015</name>
</gene>
<name>A0A5C8NT98_9BURK</name>
<dbReference type="PROSITE" id="PS00409">
    <property type="entry name" value="PROKAR_NTER_METHYL"/>
    <property type="match status" value="1"/>
</dbReference>
<accession>A0A5C8NT98</accession>
<evidence type="ECO:0000256" key="5">
    <source>
        <dbReference type="ARBA" id="ARBA00022519"/>
    </source>
</evidence>
<feature type="domain" description="General secretion pathway GspH" evidence="12">
    <location>
        <begin position="41"/>
        <end position="137"/>
    </location>
</feature>
<dbReference type="GO" id="GO:0015628">
    <property type="term" value="P:protein secretion by the type II secretion system"/>
    <property type="evidence" value="ECO:0007669"/>
    <property type="project" value="InterPro"/>
</dbReference>
<evidence type="ECO:0000256" key="10">
    <source>
        <dbReference type="ARBA" id="ARBA00030775"/>
    </source>
</evidence>
<evidence type="ECO:0000256" key="6">
    <source>
        <dbReference type="ARBA" id="ARBA00022692"/>
    </source>
</evidence>
<proteinExistence type="inferred from homology"/>
<dbReference type="GO" id="GO:0005886">
    <property type="term" value="C:plasma membrane"/>
    <property type="evidence" value="ECO:0007669"/>
    <property type="project" value="UniProtKB-SubCell"/>
</dbReference>
<evidence type="ECO:0000259" key="12">
    <source>
        <dbReference type="Pfam" id="PF12019"/>
    </source>
</evidence>
<reference evidence="13 14" key="1">
    <citation type="submission" date="2019-06" db="EMBL/GenBank/DDBJ databases">
        <title>Quisquiliibacterium sp. nov., isolated from a maize field.</title>
        <authorList>
            <person name="Lin S.-Y."/>
            <person name="Tsai C.-F."/>
            <person name="Young C.-C."/>
        </authorList>
    </citation>
    <scope>NUCLEOTIDE SEQUENCE [LARGE SCALE GENOMIC DNA]</scope>
    <source>
        <strain evidence="13 14">CC-CFT501</strain>
    </source>
</reference>
<keyword evidence="3" id="KW-1003">Cell membrane</keyword>
<evidence type="ECO:0000313" key="13">
    <source>
        <dbReference type="EMBL" id="TXL63803.1"/>
    </source>
</evidence>
<dbReference type="SUPFAM" id="SSF54523">
    <property type="entry name" value="Pili subunits"/>
    <property type="match status" value="1"/>
</dbReference>
<evidence type="ECO:0000256" key="1">
    <source>
        <dbReference type="ARBA" id="ARBA00004377"/>
    </source>
</evidence>
<dbReference type="Pfam" id="PF07963">
    <property type="entry name" value="N_methyl"/>
    <property type="match status" value="1"/>
</dbReference>
<dbReference type="Gene3D" id="3.55.40.10">
    <property type="entry name" value="minor pseudopilin epsh domain"/>
    <property type="match status" value="1"/>
</dbReference>
<keyword evidence="14" id="KW-1185">Reference proteome</keyword>
<dbReference type="InterPro" id="IPR022346">
    <property type="entry name" value="T2SS_GspH"/>
</dbReference>
<evidence type="ECO:0000256" key="9">
    <source>
        <dbReference type="ARBA" id="ARBA00025772"/>
    </source>
</evidence>
<keyword evidence="4" id="KW-0488">Methylation</keyword>
<dbReference type="AlphaFoldDB" id="A0A5C8NT98"/>
<evidence type="ECO:0000256" key="2">
    <source>
        <dbReference type="ARBA" id="ARBA00021549"/>
    </source>
</evidence>
<sequence>MGSSQRGFTLLELLVAIVIAGVLIGVATLSIGGFDRGLRFEADRLAQLLSLAREEALVRGAPIRLEADEERYRFAIWRDRRWQPILDDRDLRERLWERPTRVSVERPDTRKVVEFGRDQVDTPFALHLEREGDRVSILSNGLGVFELRQETGK</sequence>
<keyword evidence="5" id="KW-0997">Cell inner membrane</keyword>
<protein>
    <recommendedName>
        <fullName evidence="2">Type II secretion system protein H</fullName>
    </recommendedName>
    <alternativeName>
        <fullName evidence="10">General secretion pathway protein H</fullName>
    </alternativeName>
</protein>
<dbReference type="EMBL" id="VDUY01000007">
    <property type="protein sequence ID" value="TXL63803.1"/>
    <property type="molecule type" value="Genomic_DNA"/>
</dbReference>
<evidence type="ECO:0000256" key="8">
    <source>
        <dbReference type="ARBA" id="ARBA00023136"/>
    </source>
</evidence>
<comment type="caution">
    <text evidence="13">The sequence shown here is derived from an EMBL/GenBank/DDBJ whole genome shotgun (WGS) entry which is preliminary data.</text>
</comment>
<evidence type="ECO:0000313" key="14">
    <source>
        <dbReference type="Proteomes" id="UP000321548"/>
    </source>
</evidence>